<gene>
    <name evidence="5" type="primary">scpB</name>
    <name evidence="5" type="ORF">H8717_03170</name>
</gene>
<evidence type="ECO:0000256" key="3">
    <source>
        <dbReference type="ARBA" id="ARBA00022829"/>
    </source>
</evidence>
<evidence type="ECO:0000256" key="4">
    <source>
        <dbReference type="ARBA" id="ARBA00023306"/>
    </source>
</evidence>
<dbReference type="PIRSF" id="PIRSF019345">
    <property type="entry name" value="ScpB"/>
    <property type="match status" value="1"/>
</dbReference>
<dbReference type="PANTHER" id="PTHR34298:SF2">
    <property type="entry name" value="SEGREGATION AND CONDENSATION PROTEIN B"/>
    <property type="match status" value="1"/>
</dbReference>
<keyword evidence="3" id="KW-0159">Chromosome partition</keyword>
<dbReference type="RefSeq" id="WP_093371028.1">
    <property type="nucleotide sequence ID" value="NZ_JACRTB010000003.1"/>
</dbReference>
<comment type="caution">
    <text evidence="5">The sequence shown here is derived from an EMBL/GenBank/DDBJ whole genome shotgun (WGS) entry which is preliminary data.</text>
</comment>
<keyword evidence="1" id="KW-0963">Cytoplasm</keyword>
<proteinExistence type="predicted"/>
<dbReference type="Pfam" id="PF04079">
    <property type="entry name" value="SMC_ScpB"/>
    <property type="match status" value="1"/>
</dbReference>
<name>A0ABR7NGA6_9FIRM</name>
<dbReference type="EMBL" id="JACRTB010000003">
    <property type="protein sequence ID" value="MBC8575415.1"/>
    <property type="molecule type" value="Genomic_DNA"/>
</dbReference>
<accession>A0ABR7NGA6</accession>
<evidence type="ECO:0000256" key="2">
    <source>
        <dbReference type="ARBA" id="ARBA00022618"/>
    </source>
</evidence>
<protein>
    <submittedName>
        <fullName evidence="5">SMC-Scp complex subunit ScpB</fullName>
    </submittedName>
</protein>
<evidence type="ECO:0000313" key="6">
    <source>
        <dbReference type="Proteomes" id="UP000658131"/>
    </source>
</evidence>
<reference evidence="5 6" key="1">
    <citation type="submission" date="2020-08" db="EMBL/GenBank/DDBJ databases">
        <title>Genome public.</title>
        <authorList>
            <person name="Liu C."/>
            <person name="Sun Q."/>
        </authorList>
    </citation>
    <scope>NUCLEOTIDE SEQUENCE [LARGE SCALE GENOMIC DNA]</scope>
    <source>
        <strain evidence="5 6">BX1</strain>
    </source>
</reference>
<keyword evidence="6" id="KW-1185">Reference proteome</keyword>
<sequence length="194" mass="21076">MSKQLESAVLAVLFAVGEPLAPSRLAEALETKEEVVRSLLEHLRDTLEAQAGAFQILNLNGQYQLATREEHTGLIRRVMNQRRSVPLSQAALEVLAAVAYNQPVTRAYVEQVRGVDSSSIIASLVEKGLLEEAGRLELPGRPICYQTTPNFLRTFGLSSLEELPLTEPAPGDDLPEDLIEGQIGFDDPGVSAGE</sequence>
<dbReference type="InterPro" id="IPR005234">
    <property type="entry name" value="ScpB_csome_segregation"/>
</dbReference>
<keyword evidence="4" id="KW-0131">Cell cycle</keyword>
<dbReference type="InterPro" id="IPR036390">
    <property type="entry name" value="WH_DNA-bd_sf"/>
</dbReference>
<evidence type="ECO:0000256" key="1">
    <source>
        <dbReference type="ARBA" id="ARBA00022490"/>
    </source>
</evidence>
<dbReference type="Gene3D" id="1.10.10.10">
    <property type="entry name" value="Winged helix-like DNA-binding domain superfamily/Winged helix DNA-binding domain"/>
    <property type="match status" value="2"/>
</dbReference>
<dbReference type="InterPro" id="IPR036388">
    <property type="entry name" value="WH-like_DNA-bd_sf"/>
</dbReference>
<dbReference type="PANTHER" id="PTHR34298">
    <property type="entry name" value="SEGREGATION AND CONDENSATION PROTEIN B"/>
    <property type="match status" value="1"/>
</dbReference>
<organism evidence="5 6">
    <name type="scientific">Yanshouia hominis</name>
    <dbReference type="NCBI Taxonomy" id="2763673"/>
    <lineage>
        <taxon>Bacteria</taxon>
        <taxon>Bacillati</taxon>
        <taxon>Bacillota</taxon>
        <taxon>Clostridia</taxon>
        <taxon>Eubacteriales</taxon>
        <taxon>Oscillospiraceae</taxon>
        <taxon>Yanshouia</taxon>
    </lineage>
</organism>
<dbReference type="NCBIfam" id="TIGR00281">
    <property type="entry name" value="SMC-Scp complex subunit ScpB"/>
    <property type="match status" value="1"/>
</dbReference>
<dbReference type="Proteomes" id="UP000658131">
    <property type="component" value="Unassembled WGS sequence"/>
</dbReference>
<evidence type="ECO:0000313" key="5">
    <source>
        <dbReference type="EMBL" id="MBC8575415.1"/>
    </source>
</evidence>
<dbReference type="SUPFAM" id="SSF46785">
    <property type="entry name" value="Winged helix' DNA-binding domain"/>
    <property type="match status" value="2"/>
</dbReference>
<keyword evidence="2" id="KW-0132">Cell division</keyword>